<proteinExistence type="predicted"/>
<protein>
    <recommendedName>
        <fullName evidence="4">Lipoprotein</fullName>
    </recommendedName>
</protein>
<gene>
    <name evidence="2" type="ORF">HMPREF0682_2301</name>
</gene>
<feature type="signal peptide" evidence="1">
    <location>
        <begin position="1"/>
        <end position="22"/>
    </location>
</feature>
<organism evidence="2 3">
    <name type="scientific">Propionibacterium acidifaciens F0233</name>
    <dbReference type="NCBI Taxonomy" id="553198"/>
    <lineage>
        <taxon>Bacteria</taxon>
        <taxon>Bacillati</taxon>
        <taxon>Actinomycetota</taxon>
        <taxon>Actinomycetes</taxon>
        <taxon>Propionibacteriales</taxon>
        <taxon>Propionibacteriaceae</taxon>
        <taxon>Propionibacterium</taxon>
    </lineage>
</organism>
<dbReference type="AlphaFoldDB" id="U2QZ20"/>
<evidence type="ECO:0000313" key="2">
    <source>
        <dbReference type="EMBL" id="ERK61434.1"/>
    </source>
</evidence>
<name>U2QZ20_9ACTN</name>
<evidence type="ECO:0000256" key="1">
    <source>
        <dbReference type="SAM" id="SignalP"/>
    </source>
</evidence>
<comment type="caution">
    <text evidence="2">The sequence shown here is derived from an EMBL/GenBank/DDBJ whole genome shotgun (WGS) entry which is preliminary data.</text>
</comment>
<sequence>MSRRWCRAVVLGVFCAVVVVPACGRQGSAGPSAPASSALVSSASASLSQDELYAEAERVYRALFELEEDAYAAGGAESLPLEMNQYVMQPFAGLEAQSLSQVASKGWRSQPGTRSWIAYVRRSPEITREDSVATLSVCVDSSQSPLVDANGAIVGGGYNAHVLFFKYDMDGSLKIYGSTSEAIDSCNGN</sequence>
<evidence type="ECO:0008006" key="4">
    <source>
        <dbReference type="Google" id="ProtNLM"/>
    </source>
</evidence>
<reference evidence="2" key="1">
    <citation type="submission" date="2013-08" db="EMBL/GenBank/DDBJ databases">
        <authorList>
            <person name="Durkin A.S."/>
            <person name="Haft D.R."/>
            <person name="McCorrison J."/>
            <person name="Torralba M."/>
            <person name="Gillis M."/>
            <person name="Haft D.H."/>
            <person name="Methe B."/>
            <person name="Sutton G."/>
            <person name="Nelson K.E."/>
        </authorList>
    </citation>
    <scope>NUCLEOTIDE SEQUENCE [LARGE SCALE GENOMIC DNA]</scope>
    <source>
        <strain evidence="2">F0233</strain>
    </source>
</reference>
<dbReference type="EMBL" id="ACVN02000052">
    <property type="protein sequence ID" value="ERK61434.1"/>
    <property type="molecule type" value="Genomic_DNA"/>
</dbReference>
<keyword evidence="3" id="KW-1185">Reference proteome</keyword>
<accession>U2QZ20</accession>
<dbReference type="Proteomes" id="UP000017052">
    <property type="component" value="Unassembled WGS sequence"/>
</dbReference>
<keyword evidence="1" id="KW-0732">Signal</keyword>
<evidence type="ECO:0000313" key="3">
    <source>
        <dbReference type="Proteomes" id="UP000017052"/>
    </source>
</evidence>
<feature type="chain" id="PRO_5038551169" description="Lipoprotein" evidence="1">
    <location>
        <begin position="23"/>
        <end position="189"/>
    </location>
</feature>